<dbReference type="SUPFAM" id="SSF55073">
    <property type="entry name" value="Nucleotide cyclase"/>
    <property type="match status" value="1"/>
</dbReference>
<dbReference type="CDD" id="cd01949">
    <property type="entry name" value="GGDEF"/>
    <property type="match status" value="1"/>
</dbReference>
<evidence type="ECO:0000259" key="4">
    <source>
        <dbReference type="PROSITE" id="PS50887"/>
    </source>
</evidence>
<dbReference type="InterPro" id="IPR003018">
    <property type="entry name" value="GAF"/>
</dbReference>
<name>A0A3S0YVC2_9GAMM</name>
<dbReference type="GO" id="GO:0052621">
    <property type="term" value="F:diguanylate cyclase activity"/>
    <property type="evidence" value="ECO:0007669"/>
    <property type="project" value="UniProtKB-EC"/>
</dbReference>
<dbReference type="InterPro" id="IPR000160">
    <property type="entry name" value="GGDEF_dom"/>
</dbReference>
<dbReference type="SMART" id="SM00065">
    <property type="entry name" value="GAF"/>
    <property type="match status" value="1"/>
</dbReference>
<organism evidence="5 6">
    <name type="scientific">Vreelandella andesensis</name>
    <dbReference type="NCBI Taxonomy" id="447567"/>
    <lineage>
        <taxon>Bacteria</taxon>
        <taxon>Pseudomonadati</taxon>
        <taxon>Pseudomonadota</taxon>
        <taxon>Gammaproteobacteria</taxon>
        <taxon>Oceanospirillales</taxon>
        <taxon>Halomonadaceae</taxon>
        <taxon>Vreelandella</taxon>
    </lineage>
</organism>
<comment type="cofactor">
    <cofactor evidence="1">
        <name>Mg(2+)</name>
        <dbReference type="ChEBI" id="CHEBI:18420"/>
    </cofactor>
</comment>
<dbReference type="Proteomes" id="UP000287336">
    <property type="component" value="Unassembled WGS sequence"/>
</dbReference>
<proteinExistence type="predicted"/>
<evidence type="ECO:0000313" key="6">
    <source>
        <dbReference type="Proteomes" id="UP000287336"/>
    </source>
</evidence>
<dbReference type="FunFam" id="3.30.70.270:FF:000001">
    <property type="entry name" value="Diguanylate cyclase domain protein"/>
    <property type="match status" value="1"/>
</dbReference>
<feature type="domain" description="GGDEF" evidence="4">
    <location>
        <begin position="218"/>
        <end position="351"/>
    </location>
</feature>
<dbReference type="Pfam" id="PF00990">
    <property type="entry name" value="GGDEF"/>
    <property type="match status" value="1"/>
</dbReference>
<dbReference type="OrthoDB" id="9812358at2"/>
<dbReference type="Gene3D" id="3.30.70.270">
    <property type="match status" value="1"/>
</dbReference>
<dbReference type="InterPro" id="IPR050469">
    <property type="entry name" value="Diguanylate_Cyclase"/>
</dbReference>
<dbReference type="PANTHER" id="PTHR45138">
    <property type="entry name" value="REGULATORY COMPONENTS OF SENSORY TRANSDUCTION SYSTEM"/>
    <property type="match status" value="1"/>
</dbReference>
<evidence type="ECO:0000256" key="1">
    <source>
        <dbReference type="ARBA" id="ARBA00001946"/>
    </source>
</evidence>
<dbReference type="SUPFAM" id="SSF55781">
    <property type="entry name" value="GAF domain-like"/>
    <property type="match status" value="1"/>
</dbReference>
<dbReference type="InterPro" id="IPR029016">
    <property type="entry name" value="GAF-like_dom_sf"/>
</dbReference>
<evidence type="ECO:0000256" key="3">
    <source>
        <dbReference type="ARBA" id="ARBA00034247"/>
    </source>
</evidence>
<reference evidence="5 6" key="1">
    <citation type="submission" date="2018-12" db="EMBL/GenBank/DDBJ databases">
        <title>three novel Halomonas strain isolated from plants.</title>
        <authorList>
            <person name="Sun C."/>
        </authorList>
    </citation>
    <scope>NUCLEOTIDE SEQUENCE [LARGE SCALE GENOMIC DNA]</scope>
    <source>
        <strain evidence="5 6">DSM 19434</strain>
    </source>
</reference>
<sequence>MSKIDERCTSAYEELRIAELAEYEILDTPNEAAFDELVEVASIICEAPIAVINFIDRDRQWFKAIKGLPIRETPLDVSICAHAILQSGLFIIPDTTLDERFSSNPLVIGDPHLRFYAGALLENESGYPLGTLCVLDYQPRELTDKQRFALQALANQVMAHMELMLSHRYQKQLILELEATREEMARLAATDMLTGLLNRRAFEQRLHEALALVKRGAPTAALVMVDLDHFKRINDAFGHPVGDDVLKRFTTLCLAVFRETDVIARWGGEEFMLLMPNTSVEKAQQAAKRLLNKLANTSMAAEPTTPIYVTVSIGICPLNANSQLEERLRTVDGLLYQAKRQGRNGVVLENTAPEVTPKNNDS</sequence>
<dbReference type="InterPro" id="IPR043128">
    <property type="entry name" value="Rev_trsase/Diguanyl_cyclase"/>
</dbReference>
<keyword evidence="6" id="KW-1185">Reference proteome</keyword>
<accession>A0A3S0YVC2</accession>
<dbReference type="EC" id="2.7.7.65" evidence="2"/>
<protein>
    <recommendedName>
        <fullName evidence="2">diguanylate cyclase</fullName>
        <ecNumber evidence="2">2.7.7.65</ecNumber>
    </recommendedName>
</protein>
<evidence type="ECO:0000256" key="2">
    <source>
        <dbReference type="ARBA" id="ARBA00012528"/>
    </source>
</evidence>
<comment type="caution">
    <text evidence="5">The sequence shown here is derived from an EMBL/GenBank/DDBJ whole genome shotgun (WGS) entry which is preliminary data.</text>
</comment>
<dbReference type="RefSeq" id="WP_126948046.1">
    <property type="nucleotide sequence ID" value="NZ_RZHG01000019.1"/>
</dbReference>
<dbReference type="NCBIfam" id="TIGR00254">
    <property type="entry name" value="GGDEF"/>
    <property type="match status" value="1"/>
</dbReference>
<dbReference type="AlphaFoldDB" id="A0A3S0YVC2"/>
<dbReference type="Gene3D" id="3.30.450.40">
    <property type="match status" value="1"/>
</dbReference>
<dbReference type="InterPro" id="IPR029787">
    <property type="entry name" value="Nucleotide_cyclase"/>
</dbReference>
<dbReference type="PANTHER" id="PTHR45138:SF9">
    <property type="entry name" value="DIGUANYLATE CYCLASE DGCM-RELATED"/>
    <property type="match status" value="1"/>
</dbReference>
<dbReference type="PROSITE" id="PS50887">
    <property type="entry name" value="GGDEF"/>
    <property type="match status" value="1"/>
</dbReference>
<dbReference type="Pfam" id="PF01590">
    <property type="entry name" value="GAF"/>
    <property type="match status" value="1"/>
</dbReference>
<comment type="catalytic activity">
    <reaction evidence="3">
        <text>2 GTP = 3',3'-c-di-GMP + 2 diphosphate</text>
        <dbReference type="Rhea" id="RHEA:24898"/>
        <dbReference type="ChEBI" id="CHEBI:33019"/>
        <dbReference type="ChEBI" id="CHEBI:37565"/>
        <dbReference type="ChEBI" id="CHEBI:58805"/>
        <dbReference type="EC" id="2.7.7.65"/>
    </reaction>
</comment>
<dbReference type="EMBL" id="RZHG01000019">
    <property type="protein sequence ID" value="RUR30413.1"/>
    <property type="molecule type" value="Genomic_DNA"/>
</dbReference>
<dbReference type="SMART" id="SM00267">
    <property type="entry name" value="GGDEF"/>
    <property type="match status" value="1"/>
</dbReference>
<gene>
    <name evidence="5" type="ORF">ELY33_11530</name>
</gene>
<evidence type="ECO:0000313" key="5">
    <source>
        <dbReference type="EMBL" id="RUR30413.1"/>
    </source>
</evidence>